<dbReference type="GO" id="GO:0016491">
    <property type="term" value="F:oxidoreductase activity"/>
    <property type="evidence" value="ECO:0007669"/>
    <property type="project" value="UniProtKB-KW"/>
</dbReference>
<evidence type="ECO:0000256" key="2">
    <source>
        <dbReference type="ARBA" id="ARBA00023002"/>
    </source>
</evidence>
<protein>
    <submittedName>
        <fullName evidence="3">Short-chain dehydrogenase</fullName>
    </submittedName>
</protein>
<dbReference type="PANTHER" id="PTHR43639:SF1">
    <property type="entry name" value="SHORT-CHAIN DEHYDROGENASE_REDUCTASE FAMILY PROTEIN"/>
    <property type="match status" value="1"/>
</dbReference>
<dbReference type="SUPFAM" id="SSF51735">
    <property type="entry name" value="NAD(P)-binding Rossmann-fold domains"/>
    <property type="match status" value="1"/>
</dbReference>
<sequence>MRKKAIVTGGSRGIGRGIVKKLVEEGYDVAFSYSTKKEEAEKLCEELQKENVNIWCQQSDMSIPENGEIFFEQAVKVLGGLDLLVNNAGITVFGSILELEAGEIQALVNLDLLNYLILSSKAARYMKEHNIKGNIINITSSRAERAYPEDCVYGGIKAAINRASQSMALDLAPYGIRVNCVAPGAVCIRTPEEIKREHLTDLEGFWEGLGSRIPLERNGRPEDIGNAVAFLASEKASYITGEVLRVDGGLILPGMPEKLEEGQTCWGGRK</sequence>
<dbReference type="GO" id="GO:0008206">
    <property type="term" value="P:bile acid metabolic process"/>
    <property type="evidence" value="ECO:0007669"/>
    <property type="project" value="UniProtKB-ARBA"/>
</dbReference>
<dbReference type="CDD" id="cd05233">
    <property type="entry name" value="SDR_c"/>
    <property type="match status" value="1"/>
</dbReference>
<dbReference type="RefSeq" id="WP_101880079.1">
    <property type="nucleotide sequence ID" value="NZ_JAPRAU010000020.1"/>
</dbReference>
<proteinExistence type="inferred from homology"/>
<dbReference type="PANTHER" id="PTHR43639">
    <property type="entry name" value="OXIDOREDUCTASE, SHORT-CHAIN DEHYDROGENASE/REDUCTASE FAMILY (AFU_ORTHOLOGUE AFUA_5G02870)"/>
    <property type="match status" value="1"/>
</dbReference>
<name>A0A2N5NFR3_MEDGN</name>
<dbReference type="EMBL" id="NIHM01000019">
    <property type="protein sequence ID" value="PLT53416.1"/>
    <property type="molecule type" value="Genomic_DNA"/>
</dbReference>
<dbReference type="FunFam" id="3.40.50.720:FF:000084">
    <property type="entry name" value="Short-chain dehydrogenase reductase"/>
    <property type="match status" value="1"/>
</dbReference>
<gene>
    <name evidence="3" type="ORF">CDL18_12470</name>
</gene>
<comment type="caution">
    <text evidence="3">The sequence shown here is derived from an EMBL/GenBank/DDBJ whole genome shotgun (WGS) entry which is preliminary data.</text>
</comment>
<comment type="similarity">
    <text evidence="1">Belongs to the short-chain dehydrogenases/reductases (SDR) family.</text>
</comment>
<dbReference type="Gene3D" id="3.40.50.720">
    <property type="entry name" value="NAD(P)-binding Rossmann-like Domain"/>
    <property type="match status" value="1"/>
</dbReference>
<evidence type="ECO:0000313" key="3">
    <source>
        <dbReference type="EMBL" id="PLT53416.1"/>
    </source>
</evidence>
<reference evidence="3 4" key="1">
    <citation type="journal article" date="2017" name="Genome Med.">
        <title>A novel Ruminococcus gnavus clade enriched in inflammatory bowel disease patients.</title>
        <authorList>
            <person name="Hall A.B."/>
            <person name="Yassour M."/>
            <person name="Sauk J."/>
            <person name="Garner A."/>
            <person name="Jiang X."/>
            <person name="Arthur T."/>
            <person name="Lagoudas G.K."/>
            <person name="Vatanen T."/>
            <person name="Fornelos N."/>
            <person name="Wilson R."/>
            <person name="Bertha M."/>
            <person name="Cohen M."/>
            <person name="Garber J."/>
            <person name="Khalili H."/>
            <person name="Gevers D."/>
            <person name="Ananthakrishnan A.N."/>
            <person name="Kugathasan S."/>
            <person name="Lander E.S."/>
            <person name="Blainey P."/>
            <person name="Vlamakis H."/>
            <person name="Xavier R.J."/>
            <person name="Huttenhower C."/>
        </authorList>
    </citation>
    <scope>NUCLEOTIDE SEQUENCE [LARGE SCALE GENOMIC DNA]</scope>
    <source>
        <strain evidence="3 4">RJX1118</strain>
    </source>
</reference>
<dbReference type="InterPro" id="IPR036291">
    <property type="entry name" value="NAD(P)-bd_dom_sf"/>
</dbReference>
<dbReference type="AlphaFoldDB" id="A0A2N5NFR3"/>
<dbReference type="Proteomes" id="UP000234849">
    <property type="component" value="Unassembled WGS sequence"/>
</dbReference>
<dbReference type="PRINTS" id="PR00081">
    <property type="entry name" value="GDHRDH"/>
</dbReference>
<accession>A0A2N5NFR3</accession>
<dbReference type="InterPro" id="IPR002347">
    <property type="entry name" value="SDR_fam"/>
</dbReference>
<keyword evidence="2" id="KW-0560">Oxidoreductase</keyword>
<dbReference type="PRINTS" id="PR00080">
    <property type="entry name" value="SDRFAMILY"/>
</dbReference>
<evidence type="ECO:0000313" key="4">
    <source>
        <dbReference type="Proteomes" id="UP000234849"/>
    </source>
</evidence>
<dbReference type="Pfam" id="PF13561">
    <property type="entry name" value="adh_short_C2"/>
    <property type="match status" value="1"/>
</dbReference>
<organism evidence="3 4">
    <name type="scientific">Mediterraneibacter gnavus</name>
    <name type="common">Ruminococcus gnavus</name>
    <dbReference type="NCBI Taxonomy" id="33038"/>
    <lineage>
        <taxon>Bacteria</taxon>
        <taxon>Bacillati</taxon>
        <taxon>Bacillota</taxon>
        <taxon>Clostridia</taxon>
        <taxon>Lachnospirales</taxon>
        <taxon>Lachnospiraceae</taxon>
        <taxon>Mediterraneibacter</taxon>
    </lineage>
</organism>
<evidence type="ECO:0000256" key="1">
    <source>
        <dbReference type="ARBA" id="ARBA00006484"/>
    </source>
</evidence>